<evidence type="ECO:0000259" key="2">
    <source>
        <dbReference type="PROSITE" id="PS50844"/>
    </source>
</evidence>
<dbReference type="NCBIfam" id="TIGR03177">
    <property type="entry name" value="pilus_cpaB"/>
    <property type="match status" value="1"/>
</dbReference>
<dbReference type="CDD" id="cd11614">
    <property type="entry name" value="SAF_CpaB_FlgA_like"/>
    <property type="match status" value="1"/>
</dbReference>
<accession>A0ABP7SP73</accession>
<feature type="domain" description="AFP-like" evidence="2">
    <location>
        <begin position="54"/>
        <end position="118"/>
    </location>
</feature>
<dbReference type="PROSITE" id="PS50844">
    <property type="entry name" value="AFP_LIKE"/>
    <property type="match status" value="1"/>
</dbReference>
<dbReference type="Pfam" id="PF16976">
    <property type="entry name" value="RcpC"/>
    <property type="match status" value="1"/>
</dbReference>
<sequence>MKFPSPGALRPNKTWVILGIALSIGVLAALAARSFLSDRIASIEARGKGPTVAVVVAKRDMPKGTLLTADNVAVRPVPQEFAHSVAVLPTQFDRIEGQSIAYPLKAGETIMWGLMESKKVPTFSARVEAGHRAMTVPVDEINSISGLLEPGDSIDLMVTVDHSGKKITFPLLQSVLVMATGQRAADDPQTGERRNFTTVTLDTTPEQAQNVIVAREAGKITALLRNPSDRKPMAGTRADMAALLGLGRSGPRNERDIPVLYGGSIAKLPPEALRLEPRTRADVNPLLDPMQAGRDTLKKMQQDAPLVASAKPPPLSSPAPLSSSVPSSVSSSKP</sequence>
<evidence type="ECO:0000313" key="3">
    <source>
        <dbReference type="EMBL" id="GAA4014526.1"/>
    </source>
</evidence>
<dbReference type="Gene3D" id="3.90.1210.10">
    <property type="entry name" value="Antifreeze-like/N-acetylneuraminic acid synthase C-terminal domain"/>
    <property type="match status" value="1"/>
</dbReference>
<gene>
    <name evidence="3" type="primary">cpaB</name>
    <name evidence="3" type="ORF">GCM10022212_06140</name>
</gene>
<dbReference type="Proteomes" id="UP001501353">
    <property type="component" value="Unassembled WGS sequence"/>
</dbReference>
<name>A0ABP7SP73_9BURK</name>
<proteinExistence type="predicted"/>
<evidence type="ECO:0000313" key="4">
    <source>
        <dbReference type="Proteomes" id="UP001501353"/>
    </source>
</evidence>
<protein>
    <submittedName>
        <fullName evidence="3">Flp pilus assembly protein CpaB</fullName>
    </submittedName>
</protein>
<evidence type="ECO:0000256" key="1">
    <source>
        <dbReference type="SAM" id="MobiDB-lite"/>
    </source>
</evidence>
<feature type="region of interest" description="Disordered" evidence="1">
    <location>
        <begin position="284"/>
        <end position="334"/>
    </location>
</feature>
<dbReference type="SUPFAM" id="SSF51269">
    <property type="entry name" value="AFP III-like domain"/>
    <property type="match status" value="1"/>
</dbReference>
<dbReference type="Pfam" id="PF08666">
    <property type="entry name" value="SAF"/>
    <property type="match status" value="1"/>
</dbReference>
<organism evidence="3 4">
    <name type="scientific">Actimicrobium antarcticum</name>
    <dbReference type="NCBI Taxonomy" id="1051899"/>
    <lineage>
        <taxon>Bacteria</taxon>
        <taxon>Pseudomonadati</taxon>
        <taxon>Pseudomonadota</taxon>
        <taxon>Betaproteobacteria</taxon>
        <taxon>Burkholderiales</taxon>
        <taxon>Oxalobacteraceae</taxon>
        <taxon>Actimicrobium</taxon>
    </lineage>
</organism>
<dbReference type="SMART" id="SM00858">
    <property type="entry name" value="SAF"/>
    <property type="match status" value="1"/>
</dbReference>
<dbReference type="InterPro" id="IPR013974">
    <property type="entry name" value="SAF"/>
</dbReference>
<dbReference type="InterPro" id="IPR036732">
    <property type="entry name" value="AFP_Neu5c_C_sf"/>
</dbReference>
<comment type="caution">
    <text evidence="3">The sequence shown here is derived from an EMBL/GenBank/DDBJ whole genome shotgun (WGS) entry which is preliminary data.</text>
</comment>
<reference evidence="4" key="1">
    <citation type="journal article" date="2019" name="Int. J. Syst. Evol. Microbiol.">
        <title>The Global Catalogue of Microorganisms (GCM) 10K type strain sequencing project: providing services to taxonomists for standard genome sequencing and annotation.</title>
        <authorList>
            <consortium name="The Broad Institute Genomics Platform"/>
            <consortium name="The Broad Institute Genome Sequencing Center for Infectious Disease"/>
            <person name="Wu L."/>
            <person name="Ma J."/>
        </authorList>
    </citation>
    <scope>NUCLEOTIDE SEQUENCE [LARGE SCALE GENOMIC DNA]</scope>
    <source>
        <strain evidence="4">JCM 16673</strain>
    </source>
</reference>
<dbReference type="RefSeq" id="WP_344761758.1">
    <property type="nucleotide sequence ID" value="NZ_BAAAZE010000005.1"/>
</dbReference>
<dbReference type="InterPro" id="IPR031571">
    <property type="entry name" value="RcpC_dom"/>
</dbReference>
<keyword evidence="4" id="KW-1185">Reference proteome</keyword>
<dbReference type="InterPro" id="IPR017592">
    <property type="entry name" value="Pilus_assmbl_Flp-typ_CpaB"/>
</dbReference>
<dbReference type="InterPro" id="IPR006190">
    <property type="entry name" value="SAF_AFP_Neu5Ac"/>
</dbReference>
<dbReference type="EMBL" id="BAAAZE010000005">
    <property type="protein sequence ID" value="GAA4014526.1"/>
    <property type="molecule type" value="Genomic_DNA"/>
</dbReference>
<feature type="compositionally biased region" description="Low complexity" evidence="1">
    <location>
        <begin position="318"/>
        <end position="334"/>
    </location>
</feature>